<evidence type="ECO:0000313" key="1">
    <source>
        <dbReference type="EMBL" id="GIP17650.1"/>
    </source>
</evidence>
<dbReference type="EMBL" id="BOSE01000006">
    <property type="protein sequence ID" value="GIP17650.1"/>
    <property type="molecule type" value="Genomic_DNA"/>
</dbReference>
<accession>A0A919YQN1</accession>
<reference evidence="1" key="1">
    <citation type="submission" date="2021-03" db="EMBL/GenBank/DDBJ databases">
        <title>Antimicrobial resistance genes in bacteria isolated from Japanese honey, and their potential for conferring macrolide and lincosamide resistance in the American foulbrood pathogen Paenibacillus larvae.</title>
        <authorList>
            <person name="Okamoto M."/>
            <person name="Kumagai M."/>
            <person name="Kanamori H."/>
            <person name="Takamatsu D."/>
        </authorList>
    </citation>
    <scope>NUCLEOTIDE SEQUENCE</scope>
    <source>
        <strain evidence="1">J40TS1</strain>
    </source>
</reference>
<gene>
    <name evidence="1" type="ORF">J40TS1_32920</name>
</gene>
<sequence>MPLLDGDKEIERLIIHCPQFSSNNIGIIYYNHYNEQSTQKNDFLFKLNPKME</sequence>
<keyword evidence="2" id="KW-1185">Reference proteome</keyword>
<comment type="caution">
    <text evidence="1">The sequence shown here is derived from an EMBL/GenBank/DDBJ whole genome shotgun (WGS) entry which is preliminary data.</text>
</comment>
<protein>
    <submittedName>
        <fullName evidence="1">Uncharacterized protein</fullName>
    </submittedName>
</protein>
<dbReference type="AlphaFoldDB" id="A0A919YQN1"/>
<evidence type="ECO:0000313" key="2">
    <source>
        <dbReference type="Proteomes" id="UP000683139"/>
    </source>
</evidence>
<organism evidence="1 2">
    <name type="scientific">Paenibacillus montaniterrae</name>
    <dbReference type="NCBI Taxonomy" id="429341"/>
    <lineage>
        <taxon>Bacteria</taxon>
        <taxon>Bacillati</taxon>
        <taxon>Bacillota</taxon>
        <taxon>Bacilli</taxon>
        <taxon>Bacillales</taxon>
        <taxon>Paenibacillaceae</taxon>
        <taxon>Paenibacillus</taxon>
    </lineage>
</organism>
<name>A0A919YQN1_9BACL</name>
<proteinExistence type="predicted"/>
<dbReference type="Proteomes" id="UP000683139">
    <property type="component" value="Unassembled WGS sequence"/>
</dbReference>